<dbReference type="InterPro" id="IPR011650">
    <property type="entry name" value="Peptidase_M20_dimer"/>
</dbReference>
<dbReference type="GO" id="GO:0046657">
    <property type="term" value="P:folic acid catabolic process"/>
    <property type="evidence" value="ECO:0007669"/>
    <property type="project" value="TreeGrafter"/>
</dbReference>
<dbReference type="InterPro" id="IPR017439">
    <property type="entry name" value="Amidohydrolase"/>
</dbReference>
<dbReference type="InterPro" id="IPR052030">
    <property type="entry name" value="Peptidase_M20/M20A_hydrolases"/>
</dbReference>
<dbReference type="NCBIfam" id="TIGR01891">
    <property type="entry name" value="amidohydrolases"/>
    <property type="match status" value="1"/>
</dbReference>
<evidence type="ECO:0000256" key="1">
    <source>
        <dbReference type="PIRNR" id="PIRNR037226"/>
    </source>
</evidence>
<dbReference type="FunFam" id="3.30.70.360:FF:000004">
    <property type="entry name" value="Peptidase M20 domain-containing protein 2"/>
    <property type="match status" value="1"/>
</dbReference>
<proteinExistence type="inferred from homology"/>
<name>A0A6N2UGW7_9FIRM</name>
<dbReference type="AlphaFoldDB" id="A0A6N2UGW7"/>
<dbReference type="GO" id="GO:0016805">
    <property type="term" value="F:dipeptidase activity"/>
    <property type="evidence" value="ECO:0007669"/>
    <property type="project" value="InterPro"/>
</dbReference>
<dbReference type="SUPFAM" id="SSF55031">
    <property type="entry name" value="Bacterial exopeptidase dimerisation domain"/>
    <property type="match status" value="1"/>
</dbReference>
<gene>
    <name evidence="3" type="primary">abgB_14</name>
    <name evidence="3" type="ORF">AULFYP135_01922</name>
</gene>
<dbReference type="PIRSF" id="PIRSF037226">
    <property type="entry name" value="Amidohydrolase_ACY1L2_prd"/>
    <property type="match status" value="1"/>
</dbReference>
<feature type="domain" description="Peptidase M20 dimerisation" evidence="2">
    <location>
        <begin position="166"/>
        <end position="262"/>
    </location>
</feature>
<dbReference type="EMBL" id="CACRSL010000003">
    <property type="protein sequence ID" value="VYT16808.1"/>
    <property type="molecule type" value="Genomic_DNA"/>
</dbReference>
<accession>A0A6N2UGW7</accession>
<dbReference type="GO" id="GO:0071713">
    <property type="term" value="F:para-aminobenzoyl-glutamate hydrolase activity"/>
    <property type="evidence" value="ECO:0007669"/>
    <property type="project" value="TreeGrafter"/>
</dbReference>
<comment type="similarity">
    <text evidence="1">Belongs to the peptidase M20A family.</text>
</comment>
<dbReference type="InterPro" id="IPR017144">
    <property type="entry name" value="Xaa-Arg_dipeptidase"/>
</dbReference>
<dbReference type="PANTHER" id="PTHR30575">
    <property type="entry name" value="PEPTIDASE M20"/>
    <property type="match status" value="1"/>
</dbReference>
<dbReference type="InterPro" id="IPR036264">
    <property type="entry name" value="Bact_exopeptidase_dim_dom"/>
</dbReference>
<dbReference type="Pfam" id="PF01546">
    <property type="entry name" value="Peptidase_M20"/>
    <property type="match status" value="1"/>
</dbReference>
<dbReference type="InterPro" id="IPR002933">
    <property type="entry name" value="Peptidase_M20"/>
</dbReference>
<evidence type="ECO:0000313" key="3">
    <source>
        <dbReference type="EMBL" id="VYT16808.1"/>
    </source>
</evidence>
<dbReference type="Gene3D" id="3.40.630.10">
    <property type="entry name" value="Zn peptidases"/>
    <property type="match status" value="1"/>
</dbReference>
<evidence type="ECO:0000259" key="2">
    <source>
        <dbReference type="Pfam" id="PF07687"/>
    </source>
</evidence>
<dbReference type="Pfam" id="PF07687">
    <property type="entry name" value="M20_dimer"/>
    <property type="match status" value="1"/>
</dbReference>
<dbReference type="PANTHER" id="PTHR30575:SF0">
    <property type="entry name" value="XAA-ARG DIPEPTIDASE"/>
    <property type="match status" value="1"/>
</dbReference>
<protein>
    <recommendedName>
        <fullName evidence="1">Peptidase M20 domain-containing protein 2</fullName>
    </recommendedName>
</protein>
<keyword evidence="3" id="KW-0378">Hydrolase</keyword>
<dbReference type="SUPFAM" id="SSF53187">
    <property type="entry name" value="Zn-dependent exopeptidases"/>
    <property type="match status" value="1"/>
</dbReference>
<dbReference type="CDD" id="cd03887">
    <property type="entry name" value="M20_Acy1L2"/>
    <property type="match status" value="1"/>
</dbReference>
<reference evidence="3" key="1">
    <citation type="submission" date="2019-11" db="EMBL/GenBank/DDBJ databases">
        <authorList>
            <person name="Feng L."/>
        </authorList>
    </citation>
    <scope>NUCLEOTIDE SEQUENCE</scope>
    <source>
        <strain evidence="3">AundefinedLFYP135</strain>
    </source>
</reference>
<dbReference type="GO" id="GO:0005737">
    <property type="term" value="C:cytoplasm"/>
    <property type="evidence" value="ECO:0007669"/>
    <property type="project" value="TreeGrafter"/>
</dbReference>
<organism evidence="3">
    <name type="scientific">uncultured Anaerotruncus sp</name>
    <dbReference type="NCBI Taxonomy" id="905011"/>
    <lineage>
        <taxon>Bacteria</taxon>
        <taxon>Bacillati</taxon>
        <taxon>Bacillota</taxon>
        <taxon>Clostridia</taxon>
        <taxon>Eubacteriales</taxon>
        <taxon>Oscillospiraceae</taxon>
        <taxon>Anaerotruncus</taxon>
        <taxon>environmental samples</taxon>
    </lineage>
</organism>
<sequence>MNHFDQVAKLAQDLQPELVALSTSIHDHPEMGHQETFAADAHCALLEKYGFTVERPFCGLPTAFKATYSSQKPGPTIGFLAEYDALPGIGHGCGHNILGATSTGSGIVLREMIDQLGGTVIVFGTPAEETDGGKVAIVNAGGFDGVDVAMMAHPSDKYYKSGTSLGIVPLRFEFFGQTAHAAAAPEKGANALHGVISLFNNIAALREHFQSDARVHGVILDGGKAANVVPDYTRADFYVRAATKPYLNKLVEQVKNCAQAAALSNGVTVKISNFEAIYDNMVTNETLSNQFTQRLLDCGVPEVIAARPGSGSSDAGNVSQVCPMIHPHFAISQEACNSHTVEFAAASVTDFANEQMAKTVRAFALTAADIIENPQLLADITAEFRQTMGL</sequence>
<dbReference type="Gene3D" id="3.30.70.360">
    <property type="match status" value="1"/>
</dbReference>